<reference evidence="2" key="1">
    <citation type="submission" date="2021-02" db="EMBL/GenBank/DDBJ databases">
        <authorList>
            <person name="Nowell W R."/>
        </authorList>
    </citation>
    <scope>NUCLEOTIDE SEQUENCE</scope>
</reference>
<accession>A0A820LTP2</accession>
<dbReference type="InterPro" id="IPR003540">
    <property type="entry name" value="ADP-ribosyltransferase"/>
</dbReference>
<dbReference type="EMBL" id="CAJOBE010052593">
    <property type="protein sequence ID" value="CAF4361934.1"/>
    <property type="molecule type" value="Genomic_DNA"/>
</dbReference>
<dbReference type="SUPFAM" id="SSF56399">
    <property type="entry name" value="ADP-ribosylation"/>
    <property type="match status" value="1"/>
</dbReference>
<feature type="non-terminal residue" evidence="2">
    <location>
        <position position="165"/>
    </location>
</feature>
<proteinExistence type="predicted"/>
<gene>
    <name evidence="2" type="ORF">FNK824_LOCUS42702</name>
</gene>
<evidence type="ECO:0000259" key="1">
    <source>
        <dbReference type="Pfam" id="PF03496"/>
    </source>
</evidence>
<dbReference type="Gene3D" id="3.90.176.10">
    <property type="entry name" value="Toxin ADP-ribosyltransferase, Chain A, domain 1"/>
    <property type="match status" value="1"/>
</dbReference>
<feature type="non-terminal residue" evidence="2">
    <location>
        <position position="1"/>
    </location>
</feature>
<dbReference type="Pfam" id="PF03496">
    <property type="entry name" value="ADPrib_exo_Tox"/>
    <property type="match status" value="1"/>
</dbReference>
<evidence type="ECO:0000313" key="2">
    <source>
        <dbReference type="EMBL" id="CAF4361934.1"/>
    </source>
</evidence>
<evidence type="ECO:0000313" key="3">
    <source>
        <dbReference type="Proteomes" id="UP000663874"/>
    </source>
</evidence>
<feature type="domain" description="ADP ribosyltransferase" evidence="1">
    <location>
        <begin position="2"/>
        <end position="159"/>
    </location>
</feature>
<protein>
    <recommendedName>
        <fullName evidence="1">ADP ribosyltransferase domain-containing protein</fullName>
    </recommendedName>
</protein>
<sequence length="165" mass="19324">AIRWYTKQTFVYRLVNKALRTEDYEAMIILRFFIVNLSENLQQEYEDCKKKQNKRSRVLILYRGLKLPFAEVYSLTHNIGKTIATNGFLSTTRSKDVAYRFAKKGIKRTDVETVILEIEIDLKKLTVPFIDIAQYSDHPNEQEILFDLGASFIIKSADYDTDQKI</sequence>
<dbReference type="PROSITE" id="PS51996">
    <property type="entry name" value="TR_MART"/>
    <property type="match status" value="1"/>
</dbReference>
<dbReference type="Proteomes" id="UP000663874">
    <property type="component" value="Unassembled WGS sequence"/>
</dbReference>
<comment type="caution">
    <text evidence="2">The sequence shown here is derived from an EMBL/GenBank/DDBJ whole genome shotgun (WGS) entry which is preliminary data.</text>
</comment>
<dbReference type="GO" id="GO:0005576">
    <property type="term" value="C:extracellular region"/>
    <property type="evidence" value="ECO:0007669"/>
    <property type="project" value="InterPro"/>
</dbReference>
<name>A0A820LTP2_9BILA</name>
<organism evidence="2 3">
    <name type="scientific">Rotaria sordida</name>
    <dbReference type="NCBI Taxonomy" id="392033"/>
    <lineage>
        <taxon>Eukaryota</taxon>
        <taxon>Metazoa</taxon>
        <taxon>Spiralia</taxon>
        <taxon>Gnathifera</taxon>
        <taxon>Rotifera</taxon>
        <taxon>Eurotatoria</taxon>
        <taxon>Bdelloidea</taxon>
        <taxon>Philodinida</taxon>
        <taxon>Philodinidae</taxon>
        <taxon>Rotaria</taxon>
    </lineage>
</organism>
<dbReference type="AlphaFoldDB" id="A0A820LTP2"/>